<keyword evidence="3" id="KW-0808">Transferase</keyword>
<dbReference type="InterPro" id="IPR043502">
    <property type="entry name" value="DNA/RNA_pol_sf"/>
</dbReference>
<dbReference type="EMBL" id="MN764140">
    <property type="protein sequence ID" value="QNS31039.1"/>
    <property type="molecule type" value="Genomic_RNA"/>
</dbReference>
<dbReference type="EC" id="2.7.7.48" evidence="1"/>
<dbReference type="GO" id="GO:0003968">
    <property type="term" value="F:RNA-directed RNA polymerase activity"/>
    <property type="evidence" value="ECO:0007669"/>
    <property type="project" value="UniProtKB-KW"/>
</dbReference>
<evidence type="ECO:0000256" key="4">
    <source>
        <dbReference type="ARBA" id="ARBA00022695"/>
    </source>
</evidence>
<proteinExistence type="predicted"/>
<evidence type="ECO:0000313" key="5">
    <source>
        <dbReference type="EMBL" id="QNS31039.1"/>
    </source>
</evidence>
<evidence type="ECO:0000256" key="3">
    <source>
        <dbReference type="ARBA" id="ARBA00022679"/>
    </source>
</evidence>
<protein>
    <recommendedName>
        <fullName evidence="1">RNA-directed RNA polymerase</fullName>
        <ecNumber evidence="1">2.7.7.48</ecNumber>
    </recommendedName>
</protein>
<name>A0A7H1D335_9REOV</name>
<evidence type="ECO:0000256" key="2">
    <source>
        <dbReference type="ARBA" id="ARBA00022484"/>
    </source>
</evidence>
<keyword evidence="4" id="KW-0548">Nucleotidyltransferase</keyword>
<sequence length="1445" mass="165617">MSDTRWSGNLVNELRSAMVLGRNPQSTLLLLKTEATILNVMFNMRSGLDSKNYVEDKYLRKGLLFERTSTTKENEVRYGKFWNDLFELNKSNVQTEKLSIKDDSFNEIIEGFKQLPMWYEYTDDQLLNTSKLPPCQFSTTEYRAERFRSLVAGNKMDFLQDKSIKDRDIKLRDDLDPDGYVTRKLSTYLIERINNDLNPHWLSNPIESLFITLLHHKAANVGYFSYGVRFLELMTMAYSNDELNTYPITISSDNERITIECYSHCCDILRYVVNLEILLFLNNKIHNYEKEYLDVSFEFLINHFKDPHFSGKVKKVLNPVLLYFGHKVENKTDKSGKKGDEHMFVHNHPIYTGFDLRIDRPINETVFYIHQDCNDCTTTKTNASELKSIFKMVHKEIYACADTLSGMNKDLKLYMPDLRDFVKKRLIPFRPNKGIIFDVVFLMMHYNASGYSRSNKIFDFRNTIEPMLEKNAKYRKSNDYQYMKSQAKDMRREAKAMMIHSLEHNEMPDSVTWQSSIRKNLTSRSAGIGSVTINVDVIDNGQPKHVKMTATSKLASQGVRGKEALQLDSVLPKVESMEEVIQRMDPEQRRRFYAREMSEPELLRLGSISSIGSRSVGGGRPERPIYLQQLPLHLAQTAFMTPVVARSNTRVNSNTNLGSYFFNDSGEIGACVASLYMNGSLDLVAPAVMASATKNMICVQADCSNWDQNFLVDVLKEVSLGYADGLREYESWFHKKDGEISRPMPYMYYKNEGRIPREIAEFYASNSVTQLYMAKANGERVLFPVDYMTSGRYDTFFGNTHQNAHIMREISAVVKAELKLDLGFCQAAGDDVTFVFKSETPLNKVEDLIKLRKIVVRIYEKYNHVINEFKTILSPISGEYAKIHWYMGMIFRQPSIQTIESEKKSKSETLVDTTRGFNQKMAECNRRSYGDAFNNASLIRMLLASSYSVRIAEQDQGELRHNGSKKHTKFDQSQFLRNKTYKGGVRDSKLTLKFVKYYMPYLSIILPTSLKGGVGASISGYKNNEILLLNDVLRREFDDTIYLVDSIEYTPERRIHDAIIRKIMSDINAKDPLANKEEKKKNSITVVKDLSYTLEDPNVSQPSMRKGYEYANSMLQPGLKTASRKAVTSLKGVGYEIPKDTIYENRSVAALREAIDSFSTDVRIKKSAQIIIIDAVRNDVIKGAKSLRTLFPIQFALHPELVQIKNAEPLERKQSTVRYVTSPIQSHEAEMIFGSRATSKIGRMDGSIPALSRFISATGSFGIQQDTIISMIQDAMMTIKGARTPIEIVIDVLVAISGNINESTTAANAIIRLQDFWEDANITASIIGTLLENINVDMDEISTRYVLGMPPSVPKVLRNLLNIIYFDYIMSNNYIRGFNFSAVRLTPTEYTNDVFKKIQLRSVGSIHPMYEYADDATLRVLQSQSHWERRKVWLDDNYFTIDSNE</sequence>
<evidence type="ECO:0000256" key="1">
    <source>
        <dbReference type="ARBA" id="ARBA00012494"/>
    </source>
</evidence>
<dbReference type="SUPFAM" id="SSF56672">
    <property type="entry name" value="DNA/RNA polymerases"/>
    <property type="match status" value="1"/>
</dbReference>
<accession>A0A7H1D335</accession>
<organism evidence="5">
    <name type="scientific">Thrips tabaci associated reovirus 1</name>
    <dbReference type="NCBI Taxonomy" id="2771483"/>
    <lineage>
        <taxon>Viruses</taxon>
        <taxon>Riboviria</taxon>
        <taxon>Orthornavirae</taxon>
        <taxon>Duplornaviricota</taxon>
        <taxon>Resentoviricetes</taxon>
        <taxon>Reovirales</taxon>
    </lineage>
</organism>
<keyword evidence="2" id="KW-0696">RNA-directed RNA polymerase</keyword>
<reference evidence="5" key="1">
    <citation type="submission" date="2019-11" db="EMBL/GenBank/DDBJ databases">
        <title>Complexity of the virome associated to tospovirus-transmitting thrips species.</title>
        <authorList>
            <person name="Chiapello M."/>
            <person name="Bosco L."/>
            <person name="Ciuffo M."/>
            <person name="Ottati S."/>
            <person name="Vallino M."/>
            <person name="Salem N."/>
            <person name="Rosa C."/>
            <person name="Tavella L."/>
            <person name="Turina M."/>
        </authorList>
    </citation>
    <scope>NUCLEOTIDE SEQUENCE</scope>
    <source>
        <strain evidence="5">THR-E_DN18567</strain>
    </source>
</reference>